<dbReference type="EMBL" id="PJKN01000003">
    <property type="protein sequence ID" value="PNC56357.1"/>
    <property type="molecule type" value="Genomic_DNA"/>
</dbReference>
<reference evidence="7 8" key="1">
    <citation type="journal article" date="2017" name="BMC Genomics">
        <title>Genome sequencing of 39 Akkermansia muciniphila isolates reveals its population structure, genomic and functional diverisity, and global distribution in mammalian gut microbiotas.</title>
        <authorList>
            <person name="Guo X."/>
            <person name="Li S."/>
            <person name="Zhang J."/>
            <person name="Wu F."/>
            <person name="Li X."/>
            <person name="Wu D."/>
            <person name="Zhang M."/>
            <person name="Ou Z."/>
            <person name="Jie Z."/>
            <person name="Yan Q."/>
            <person name="Li P."/>
            <person name="Yi J."/>
            <person name="Peng Y."/>
        </authorList>
    </citation>
    <scope>NUCLEOTIDE SEQUENCE [LARGE SCALE GENOMIC DNA]</scope>
    <source>
        <strain evidence="7 8">GP43</strain>
    </source>
</reference>
<proteinExistence type="inferred from homology"/>
<comment type="caution">
    <text evidence="7">The sequence shown here is derived from an EMBL/GenBank/DDBJ whole genome shotgun (WGS) entry which is preliminary data.</text>
</comment>
<dbReference type="InterPro" id="IPR009060">
    <property type="entry name" value="UBA-like_sf"/>
</dbReference>
<dbReference type="SUPFAM" id="SSF46934">
    <property type="entry name" value="UBA-like"/>
    <property type="match status" value="1"/>
</dbReference>
<dbReference type="Pfam" id="PF00889">
    <property type="entry name" value="EF_TS"/>
    <property type="match status" value="1"/>
</dbReference>
<evidence type="ECO:0000256" key="2">
    <source>
        <dbReference type="ARBA" id="ARBA00016956"/>
    </source>
</evidence>
<dbReference type="CDD" id="cd14275">
    <property type="entry name" value="UBA_EF-Ts"/>
    <property type="match status" value="1"/>
</dbReference>
<keyword evidence="5" id="KW-0963">Cytoplasm</keyword>
<sequence>MAEITAALVKALRDKTDAGMMDCKKALNECNGDMDAAVKYLREKGIAKAAAKADRDAKEGVIRAAVAPCGCSGIILELNCETDFCAKGDKFQGLVNDVAKALMDSKASTLEEALQVPMAEGTTEEYIKAMCSSIGENMALRKFARLTADGVGAVVSYIHMGGKVGVLLSIKAGKEETVKSDAFKALAKDLTLHIAAAAPKSVSSDSLDPAFVAEEQEIAKQQLIQEGKPEHLLEKILPGKLKALYAQSCLLNQVFVKDPAGKMTVEALLNQAGKELGDDISVVSFVRYQLGA</sequence>
<dbReference type="Gene3D" id="1.10.8.10">
    <property type="entry name" value="DNA helicase RuvA subunit, C-terminal domain"/>
    <property type="match status" value="1"/>
</dbReference>
<dbReference type="Gene3D" id="3.30.479.20">
    <property type="entry name" value="Elongation factor Ts, dimerisation domain"/>
    <property type="match status" value="2"/>
</dbReference>
<dbReference type="InterPro" id="IPR014039">
    <property type="entry name" value="Transl_elong_EFTs/EF1B_dimer"/>
</dbReference>
<gene>
    <name evidence="5" type="primary">tsf</name>
    <name evidence="7" type="ORF">CXU09_07025</name>
</gene>
<protein>
    <recommendedName>
        <fullName evidence="2 5">Elongation factor Ts</fullName>
        <shortName evidence="5">EF-Ts</shortName>
    </recommendedName>
</protein>
<dbReference type="Proteomes" id="UP000235914">
    <property type="component" value="Unassembled WGS sequence"/>
</dbReference>
<evidence type="ECO:0000313" key="8">
    <source>
        <dbReference type="Proteomes" id="UP000235914"/>
    </source>
</evidence>
<feature type="domain" description="Translation elongation factor EFTs/EF1B dimerisation" evidence="6">
    <location>
        <begin position="73"/>
        <end position="291"/>
    </location>
</feature>
<dbReference type="SUPFAM" id="SSF54713">
    <property type="entry name" value="Elongation factor Ts (EF-Ts), dimerisation domain"/>
    <property type="match status" value="2"/>
</dbReference>
<dbReference type="AlphaFoldDB" id="A0AAP8NL95"/>
<comment type="similarity">
    <text evidence="1 5">Belongs to the EF-Ts family.</text>
</comment>
<dbReference type="PROSITE" id="PS01126">
    <property type="entry name" value="EF_TS_1"/>
    <property type="match status" value="1"/>
</dbReference>
<comment type="function">
    <text evidence="5">Associates with the EF-Tu.GDP complex and induces the exchange of GDP to GTP. It remains bound to the aminoacyl-tRNA.EF-Tu.GTP complex up to the GTP hydrolysis stage on the ribosome.</text>
</comment>
<dbReference type="PANTHER" id="PTHR11741">
    <property type="entry name" value="ELONGATION FACTOR TS"/>
    <property type="match status" value="1"/>
</dbReference>
<accession>A0AAP8NL95</accession>
<dbReference type="Gene3D" id="1.10.286.20">
    <property type="match status" value="1"/>
</dbReference>
<dbReference type="RefSeq" id="WP_102735647.1">
    <property type="nucleotide sequence ID" value="NZ_PJKN01000003.1"/>
</dbReference>
<evidence type="ECO:0000256" key="5">
    <source>
        <dbReference type="HAMAP-Rule" id="MF_00050"/>
    </source>
</evidence>
<evidence type="ECO:0000256" key="4">
    <source>
        <dbReference type="ARBA" id="ARBA00022917"/>
    </source>
</evidence>
<keyword evidence="4 5" id="KW-0648">Protein biosynthesis</keyword>
<dbReference type="InterPro" id="IPR018101">
    <property type="entry name" value="Transl_elong_Ts_CS"/>
</dbReference>
<comment type="caution">
    <text evidence="5">Lacks conserved residue(s) required for the propagation of feature annotation.</text>
</comment>
<dbReference type="GO" id="GO:0003746">
    <property type="term" value="F:translation elongation factor activity"/>
    <property type="evidence" value="ECO:0007669"/>
    <property type="project" value="UniProtKB-UniRule"/>
</dbReference>
<dbReference type="FunFam" id="1.10.8.10:FF:000001">
    <property type="entry name" value="Elongation factor Ts"/>
    <property type="match status" value="1"/>
</dbReference>
<dbReference type="GO" id="GO:0005737">
    <property type="term" value="C:cytoplasm"/>
    <property type="evidence" value="ECO:0007669"/>
    <property type="project" value="UniProtKB-SubCell"/>
</dbReference>
<comment type="subcellular location">
    <subcellularLocation>
        <location evidence="5">Cytoplasm</location>
    </subcellularLocation>
</comment>
<keyword evidence="3 5" id="KW-0251">Elongation factor</keyword>
<dbReference type="HAMAP" id="MF_00050">
    <property type="entry name" value="EF_Ts"/>
    <property type="match status" value="1"/>
</dbReference>
<name>A0AAP8NL95_9BACT</name>
<dbReference type="PANTHER" id="PTHR11741:SF0">
    <property type="entry name" value="ELONGATION FACTOR TS, MITOCHONDRIAL"/>
    <property type="match status" value="1"/>
</dbReference>
<dbReference type="NCBIfam" id="TIGR00116">
    <property type="entry name" value="tsf"/>
    <property type="match status" value="1"/>
</dbReference>
<evidence type="ECO:0000259" key="6">
    <source>
        <dbReference type="Pfam" id="PF00889"/>
    </source>
</evidence>
<evidence type="ECO:0000256" key="3">
    <source>
        <dbReference type="ARBA" id="ARBA00022768"/>
    </source>
</evidence>
<organism evidence="7 8">
    <name type="scientific">Akkermansia muciniphila</name>
    <dbReference type="NCBI Taxonomy" id="239935"/>
    <lineage>
        <taxon>Bacteria</taxon>
        <taxon>Pseudomonadati</taxon>
        <taxon>Verrucomicrobiota</taxon>
        <taxon>Verrucomicrobiia</taxon>
        <taxon>Verrucomicrobiales</taxon>
        <taxon>Akkermansiaceae</taxon>
        <taxon>Akkermansia</taxon>
    </lineage>
</organism>
<evidence type="ECO:0000256" key="1">
    <source>
        <dbReference type="ARBA" id="ARBA00005532"/>
    </source>
</evidence>
<evidence type="ECO:0000313" key="7">
    <source>
        <dbReference type="EMBL" id="PNC56357.1"/>
    </source>
</evidence>
<dbReference type="InterPro" id="IPR036402">
    <property type="entry name" value="EF-Ts_dimer_sf"/>
</dbReference>
<dbReference type="InterPro" id="IPR001816">
    <property type="entry name" value="Transl_elong_EFTs/EF1B"/>
</dbReference>